<accession>A0A6J8EAE4</accession>
<dbReference type="InterPro" id="IPR036691">
    <property type="entry name" value="Endo/exonu/phosph_ase_sf"/>
</dbReference>
<dbReference type="Proteomes" id="UP000507470">
    <property type="component" value="Unassembled WGS sequence"/>
</dbReference>
<gene>
    <name evidence="2" type="ORF">MCOR_48706</name>
</gene>
<sequence length="842" mass="98107">MVNIVSINANGFRDVTKFQNFTKYCSENYFDIVGIQETFWDDGIISNIEKFWEGKIYFCNGVNLRQGVAFLVSKRVQNQVSEIQSFDGRCIHISFKQDDKTIDIINCYVPNIMQEKNKFFEKLASKMPNSENIILLGDMNTSLSNLDRCGKTIHTQDKAYKELTNMCDMFNLYDVWRARNQNARTFSWRRIVQNVLVQSRIDHIFIPKAYSQFVKNVYYKHNTFSDHSFVNLNIDFTEIERGPGLWIFNNLLLHDEDYVQKISRLIEKEKNCRLFDDEPLIWYDNLKFKIKQLSKSYAQNKSRIEKSEYFKLQNEYEKRSTMAVNNVNFDVNKFEEMKLKLKTYEDKICKGAILRSKAQWAIDGDKSSKYFLQLEKYKQNSNAIKELKTTEGKILKTTDEILEEVHKCYKELYSSTVINKDKAKEILEYIFEKVSDEDSENLETDLTLHEIKSPISLLCVDYKIIARIMSNRLKFVLPKLVSSFQTCCILGRDIADTTSSIRDLIEIIENDDLEAYLIKVDQEKAFDKVDHDYLFLVLEKFGFGPKFMQWIKIFYNNVNSSVKCNGFLTKYVKLNNSIKQGCPVSALLYVLVAEPLGQAIIKNENIQSVNIPKSNVNAKIFQHADDTNIFTSNKKSVNETFKVLNLYSEASGAKINRQKSEIMSLGSGSITDSELDKLQIKKCENVTKVLGIYVGKDKELCELLNWKDKIKKIKTILFFSNKRDLTLPGRATVLTSLIMSRLYYTVTVCPLPEKVKNEIRLIVIKFLWQNKSHLVKYQSVVGTKLEGGLNISDIFLKMQAFRLKFLKKYLDPECQSIWNGDLIVLSYRSLLLFRHREFKLSH</sequence>
<dbReference type="PANTHER" id="PTHR31635">
    <property type="entry name" value="REVERSE TRANSCRIPTASE DOMAIN-CONTAINING PROTEIN-RELATED"/>
    <property type="match status" value="1"/>
</dbReference>
<evidence type="ECO:0000259" key="1">
    <source>
        <dbReference type="PROSITE" id="PS50878"/>
    </source>
</evidence>
<dbReference type="CDD" id="cd09076">
    <property type="entry name" value="L1-EN"/>
    <property type="match status" value="1"/>
</dbReference>
<dbReference type="AlphaFoldDB" id="A0A6J8EAE4"/>
<dbReference type="PROSITE" id="PS50878">
    <property type="entry name" value="RT_POL"/>
    <property type="match status" value="1"/>
</dbReference>
<proteinExistence type="predicted"/>
<evidence type="ECO:0000313" key="2">
    <source>
        <dbReference type="EMBL" id="CAC5416071.1"/>
    </source>
</evidence>
<dbReference type="CDD" id="cd01650">
    <property type="entry name" value="RT_nLTR_like"/>
    <property type="match status" value="1"/>
</dbReference>
<reference evidence="2 3" key="1">
    <citation type="submission" date="2020-06" db="EMBL/GenBank/DDBJ databases">
        <authorList>
            <person name="Li R."/>
            <person name="Bekaert M."/>
        </authorList>
    </citation>
    <scope>NUCLEOTIDE SEQUENCE [LARGE SCALE GENOMIC DNA]</scope>
    <source>
        <strain evidence="3">wild</strain>
    </source>
</reference>
<keyword evidence="3" id="KW-1185">Reference proteome</keyword>
<organism evidence="2 3">
    <name type="scientific">Mytilus coruscus</name>
    <name type="common">Sea mussel</name>
    <dbReference type="NCBI Taxonomy" id="42192"/>
    <lineage>
        <taxon>Eukaryota</taxon>
        <taxon>Metazoa</taxon>
        <taxon>Spiralia</taxon>
        <taxon>Lophotrochozoa</taxon>
        <taxon>Mollusca</taxon>
        <taxon>Bivalvia</taxon>
        <taxon>Autobranchia</taxon>
        <taxon>Pteriomorphia</taxon>
        <taxon>Mytilida</taxon>
        <taxon>Mytiloidea</taxon>
        <taxon>Mytilidae</taxon>
        <taxon>Mytilinae</taxon>
        <taxon>Mytilus</taxon>
    </lineage>
</organism>
<dbReference type="InterPro" id="IPR005135">
    <property type="entry name" value="Endo/exonuclease/phosphatase"/>
</dbReference>
<dbReference type="Pfam" id="PF03372">
    <property type="entry name" value="Exo_endo_phos"/>
    <property type="match status" value="1"/>
</dbReference>
<dbReference type="OrthoDB" id="2288491at2759"/>
<dbReference type="InterPro" id="IPR000477">
    <property type="entry name" value="RT_dom"/>
</dbReference>
<dbReference type="GO" id="GO:0003824">
    <property type="term" value="F:catalytic activity"/>
    <property type="evidence" value="ECO:0007669"/>
    <property type="project" value="InterPro"/>
</dbReference>
<dbReference type="SUPFAM" id="SSF56219">
    <property type="entry name" value="DNase I-like"/>
    <property type="match status" value="1"/>
</dbReference>
<feature type="domain" description="Reverse transcriptase" evidence="1">
    <location>
        <begin position="446"/>
        <end position="694"/>
    </location>
</feature>
<dbReference type="PANTHER" id="PTHR31635:SF196">
    <property type="entry name" value="REVERSE TRANSCRIPTASE DOMAIN-CONTAINING PROTEIN-RELATED"/>
    <property type="match status" value="1"/>
</dbReference>
<name>A0A6J8EAE4_MYTCO</name>
<dbReference type="EMBL" id="CACVKT020008568">
    <property type="protein sequence ID" value="CAC5416071.1"/>
    <property type="molecule type" value="Genomic_DNA"/>
</dbReference>
<dbReference type="Gene3D" id="3.60.10.10">
    <property type="entry name" value="Endonuclease/exonuclease/phosphatase"/>
    <property type="match status" value="1"/>
</dbReference>
<evidence type="ECO:0000313" key="3">
    <source>
        <dbReference type="Proteomes" id="UP000507470"/>
    </source>
</evidence>
<protein>
    <recommendedName>
        <fullName evidence="1">Reverse transcriptase domain-containing protein</fullName>
    </recommendedName>
</protein>
<dbReference type="Pfam" id="PF00078">
    <property type="entry name" value="RVT_1"/>
    <property type="match status" value="1"/>
</dbReference>